<dbReference type="PANTHER" id="PTHR45808">
    <property type="entry name" value="RHO GTPASE-ACTIVATING PROTEIN 68F"/>
    <property type="match status" value="1"/>
</dbReference>
<dbReference type="EMBL" id="HBGD01007042">
    <property type="protein sequence ID" value="CAD9082652.1"/>
    <property type="molecule type" value="Transcribed_RNA"/>
</dbReference>
<dbReference type="InterPro" id="IPR027267">
    <property type="entry name" value="AH/BAR_dom_sf"/>
</dbReference>
<feature type="compositionally biased region" description="Basic and acidic residues" evidence="1">
    <location>
        <begin position="527"/>
        <end position="544"/>
    </location>
</feature>
<dbReference type="InterPro" id="IPR000198">
    <property type="entry name" value="RhoGAP_dom"/>
</dbReference>
<dbReference type="CDD" id="cd00159">
    <property type="entry name" value="RhoGAP"/>
    <property type="match status" value="1"/>
</dbReference>
<dbReference type="AlphaFoldDB" id="A0A7S1KQY4"/>
<feature type="region of interest" description="Disordered" evidence="1">
    <location>
        <begin position="494"/>
        <end position="601"/>
    </location>
</feature>
<dbReference type="InterPro" id="IPR008936">
    <property type="entry name" value="Rho_GTPase_activation_prot"/>
</dbReference>
<name>A0A7S1KQY4_9EUKA</name>
<dbReference type="Gene3D" id="1.10.555.10">
    <property type="entry name" value="Rho GTPase activation protein"/>
    <property type="match status" value="1"/>
</dbReference>
<evidence type="ECO:0000256" key="1">
    <source>
        <dbReference type="SAM" id="MobiDB-lite"/>
    </source>
</evidence>
<feature type="compositionally biased region" description="Low complexity" evidence="1">
    <location>
        <begin position="626"/>
        <end position="636"/>
    </location>
</feature>
<feature type="compositionally biased region" description="Basic and acidic residues" evidence="1">
    <location>
        <begin position="508"/>
        <end position="517"/>
    </location>
</feature>
<feature type="compositionally biased region" description="Low complexity" evidence="1">
    <location>
        <begin position="547"/>
        <end position="577"/>
    </location>
</feature>
<feature type="domain" description="Rho-GAP" evidence="2">
    <location>
        <begin position="297"/>
        <end position="485"/>
    </location>
</feature>
<feature type="region of interest" description="Disordered" evidence="1">
    <location>
        <begin position="730"/>
        <end position="755"/>
    </location>
</feature>
<evidence type="ECO:0000313" key="3">
    <source>
        <dbReference type="EMBL" id="CAD9082652.1"/>
    </source>
</evidence>
<dbReference type="SUPFAM" id="SSF103657">
    <property type="entry name" value="BAR/IMD domain-like"/>
    <property type="match status" value="1"/>
</dbReference>
<feature type="region of interest" description="Disordered" evidence="1">
    <location>
        <begin position="625"/>
        <end position="646"/>
    </location>
</feature>
<dbReference type="GO" id="GO:0005096">
    <property type="term" value="F:GTPase activator activity"/>
    <property type="evidence" value="ECO:0007669"/>
    <property type="project" value="TreeGrafter"/>
</dbReference>
<dbReference type="GO" id="GO:0007264">
    <property type="term" value="P:small GTPase-mediated signal transduction"/>
    <property type="evidence" value="ECO:0007669"/>
    <property type="project" value="TreeGrafter"/>
</dbReference>
<proteinExistence type="predicted"/>
<dbReference type="PROSITE" id="PS50238">
    <property type="entry name" value="RHOGAP"/>
    <property type="match status" value="1"/>
</dbReference>
<protein>
    <recommendedName>
        <fullName evidence="2">Rho-GAP domain-containing protein</fullName>
    </recommendedName>
</protein>
<sequence>MTSSHLSAANSHAKLKKTKSKSKFKIFFRNKINTLKQGVLEKPKQLDELDYPEDYVAEIPFLKDIYESYTEVYKPVKRLSKSQLETKRNLKLCSQCLEHSGEDIRQGDMSQIALVLESLGGLYDGHCDDLQQVVNDMEVLSTNALRVMNTRADYKQSLVQHNFKKKQYEQLKNSVQMNASSANMMGDMQRRAKAEDDMYTAERYMNASYEDVMSQMHWLKEEAHVKYPNTLKKLCRSYRTLFEKGLEQLKQIEEHLSVEDESAIIEPAETRKGLEVQRRNASHSHHVTIKENKLFGVPLEEVMSRPEETHDIPIVVEQIIEYIEDNLDTEGIFRIPASTSKLNAYIKRADLGMPLHLENEHIPHTVCGLLKKYLRMLPDSLLTHGLYNEFVDLMHVSDEDRFILIEELFLQLPLHHQKLLLRILLLMRRVVEHSEINKMNQNNTVVVFAPNLLYIEDENPLRVAQSTPQIVYVTNLLLKNFDRLWEISGGTFLNGGSTGENSSPDEDTQQHERENTYKRVPPPVPKKLADHQLHMPERYEDSKSELTSTCTEQTPQTTESATTTAGTSSFFTSTTSTQFVGDTGDQCSSVDSSFDSSMSKSRRSGYRFRTYNFDEEQLRASLEHASMLSSSQGSSSPDEESVLHRRSDAAGHVVSVGSSIPHDVDHSFDTSPQEEEEFLETALPVNFEGEESEVVTHSQETPPLLDLMATGNHDDDGVDDEFLHPQAEVEDFPGVEVTESTPLGVEQDEDLLRFE</sequence>
<dbReference type="PANTHER" id="PTHR45808:SF2">
    <property type="entry name" value="RHO GTPASE-ACTIVATING PROTEIN 68F"/>
    <property type="match status" value="1"/>
</dbReference>
<accession>A0A7S1KQY4</accession>
<dbReference type="Pfam" id="PF00620">
    <property type="entry name" value="RhoGAP"/>
    <property type="match status" value="1"/>
</dbReference>
<dbReference type="SMART" id="SM00324">
    <property type="entry name" value="RhoGAP"/>
    <property type="match status" value="1"/>
</dbReference>
<dbReference type="GO" id="GO:0005737">
    <property type="term" value="C:cytoplasm"/>
    <property type="evidence" value="ECO:0007669"/>
    <property type="project" value="TreeGrafter"/>
</dbReference>
<dbReference type="SUPFAM" id="SSF48350">
    <property type="entry name" value="GTPase activation domain, GAP"/>
    <property type="match status" value="1"/>
</dbReference>
<organism evidence="3">
    <name type="scientific">Percolomonas cosmopolitus</name>
    <dbReference type="NCBI Taxonomy" id="63605"/>
    <lineage>
        <taxon>Eukaryota</taxon>
        <taxon>Discoba</taxon>
        <taxon>Heterolobosea</taxon>
        <taxon>Tetramitia</taxon>
        <taxon>Eutetramitia</taxon>
        <taxon>Percolomonadidae</taxon>
        <taxon>Percolomonas</taxon>
    </lineage>
</organism>
<evidence type="ECO:0000259" key="2">
    <source>
        <dbReference type="PROSITE" id="PS50238"/>
    </source>
</evidence>
<reference evidence="3" key="1">
    <citation type="submission" date="2021-01" db="EMBL/GenBank/DDBJ databases">
        <authorList>
            <person name="Corre E."/>
            <person name="Pelletier E."/>
            <person name="Niang G."/>
            <person name="Scheremetjew M."/>
            <person name="Finn R."/>
            <person name="Kale V."/>
            <person name="Holt S."/>
            <person name="Cochrane G."/>
            <person name="Meng A."/>
            <person name="Brown T."/>
            <person name="Cohen L."/>
        </authorList>
    </citation>
    <scope>NUCLEOTIDE SEQUENCE</scope>
    <source>
        <strain evidence="3">WS</strain>
    </source>
</reference>
<feature type="compositionally biased region" description="Low complexity" evidence="1">
    <location>
        <begin position="588"/>
        <end position="599"/>
    </location>
</feature>
<gene>
    <name evidence="3" type="ORF">PCOS0759_LOCUS5892</name>
</gene>